<comment type="caution">
    <text evidence="1">The sequence shown here is derived from an EMBL/GenBank/DDBJ whole genome shotgun (WGS) entry which is preliminary data.</text>
</comment>
<name>A0ACB8DE88_DERSI</name>
<evidence type="ECO:0000313" key="2">
    <source>
        <dbReference type="Proteomes" id="UP000821865"/>
    </source>
</evidence>
<evidence type="ECO:0000313" key="1">
    <source>
        <dbReference type="EMBL" id="KAH7966285.1"/>
    </source>
</evidence>
<dbReference type="EMBL" id="CM023471">
    <property type="protein sequence ID" value="KAH7966285.1"/>
    <property type="molecule type" value="Genomic_DNA"/>
</dbReference>
<proteinExistence type="predicted"/>
<sequence length="407" mass="44916">MNDRLLEMGIYNTASELFQAHYKNQVIRLARTKAGRTTLEALGINPPTQVASKRSLPLEWQQHIITRPLPRNMHPVHHENRRAARAKAYDKYSDHAGAFFVDAAGPLHNRSTATVVHRGQVVDCISATGIDITAMEEAGVALAMRNPRATFVLTDSQVAYRNFARGQVGHLTHSILQQAAANRQEGQWKQLLWVRHAGVRGNEIAYASARELLHRGSADSSTAQLLADQDNPQPLLSYSEILQHLRLTDAAGEEQLHFKRSARRSGEHAGAPNRGEIPTSRGALTWLTLSEEKGVRGDDSLTLPSMLPSVRLVLLPNSPHAPPEDPCERRCNKPPTNREQTVEPDVCLVARCCLIALARFAVSSGKKSRMIACAKGAMLAKARTQLASAQGVRKSRVRKARDLSHRN</sequence>
<dbReference type="Proteomes" id="UP000821865">
    <property type="component" value="Chromosome 2"/>
</dbReference>
<accession>A0ACB8DE88</accession>
<gene>
    <name evidence="1" type="ORF">HPB49_015025</name>
</gene>
<organism evidence="1 2">
    <name type="scientific">Dermacentor silvarum</name>
    <name type="common">Tick</name>
    <dbReference type="NCBI Taxonomy" id="543639"/>
    <lineage>
        <taxon>Eukaryota</taxon>
        <taxon>Metazoa</taxon>
        <taxon>Ecdysozoa</taxon>
        <taxon>Arthropoda</taxon>
        <taxon>Chelicerata</taxon>
        <taxon>Arachnida</taxon>
        <taxon>Acari</taxon>
        <taxon>Parasitiformes</taxon>
        <taxon>Ixodida</taxon>
        <taxon>Ixodoidea</taxon>
        <taxon>Ixodidae</taxon>
        <taxon>Rhipicephalinae</taxon>
        <taxon>Dermacentor</taxon>
    </lineage>
</organism>
<reference evidence="1" key="1">
    <citation type="submission" date="2020-05" db="EMBL/GenBank/DDBJ databases">
        <title>Large-scale comparative analyses of tick genomes elucidate their genetic diversity and vector capacities.</title>
        <authorList>
            <person name="Jia N."/>
            <person name="Wang J."/>
            <person name="Shi W."/>
            <person name="Du L."/>
            <person name="Sun Y."/>
            <person name="Zhan W."/>
            <person name="Jiang J."/>
            <person name="Wang Q."/>
            <person name="Zhang B."/>
            <person name="Ji P."/>
            <person name="Sakyi L.B."/>
            <person name="Cui X."/>
            <person name="Yuan T."/>
            <person name="Jiang B."/>
            <person name="Yang W."/>
            <person name="Lam T.T.-Y."/>
            <person name="Chang Q."/>
            <person name="Ding S."/>
            <person name="Wang X."/>
            <person name="Zhu J."/>
            <person name="Ruan X."/>
            <person name="Zhao L."/>
            <person name="Wei J."/>
            <person name="Que T."/>
            <person name="Du C."/>
            <person name="Cheng J."/>
            <person name="Dai P."/>
            <person name="Han X."/>
            <person name="Huang E."/>
            <person name="Gao Y."/>
            <person name="Liu J."/>
            <person name="Shao H."/>
            <person name="Ye R."/>
            <person name="Li L."/>
            <person name="Wei W."/>
            <person name="Wang X."/>
            <person name="Wang C."/>
            <person name="Yang T."/>
            <person name="Huo Q."/>
            <person name="Li W."/>
            <person name="Guo W."/>
            <person name="Chen H."/>
            <person name="Zhou L."/>
            <person name="Ni X."/>
            <person name="Tian J."/>
            <person name="Zhou Y."/>
            <person name="Sheng Y."/>
            <person name="Liu T."/>
            <person name="Pan Y."/>
            <person name="Xia L."/>
            <person name="Li J."/>
            <person name="Zhao F."/>
            <person name="Cao W."/>
        </authorList>
    </citation>
    <scope>NUCLEOTIDE SEQUENCE</scope>
    <source>
        <strain evidence="1">Dsil-2018</strain>
    </source>
</reference>
<protein>
    <submittedName>
        <fullName evidence="1">Uncharacterized protein</fullName>
    </submittedName>
</protein>
<keyword evidence="2" id="KW-1185">Reference proteome</keyword>